<evidence type="ECO:0000313" key="2">
    <source>
        <dbReference type="Proteomes" id="UP000095283"/>
    </source>
</evidence>
<dbReference type="WBParaSite" id="Hba_00319">
    <property type="protein sequence ID" value="Hba_00319"/>
    <property type="gene ID" value="Hba_00319"/>
</dbReference>
<organism evidence="2 3">
    <name type="scientific">Heterorhabditis bacteriophora</name>
    <name type="common">Entomopathogenic nematode worm</name>
    <dbReference type="NCBI Taxonomy" id="37862"/>
    <lineage>
        <taxon>Eukaryota</taxon>
        <taxon>Metazoa</taxon>
        <taxon>Ecdysozoa</taxon>
        <taxon>Nematoda</taxon>
        <taxon>Chromadorea</taxon>
        <taxon>Rhabditida</taxon>
        <taxon>Rhabditina</taxon>
        <taxon>Rhabditomorpha</taxon>
        <taxon>Strongyloidea</taxon>
        <taxon>Heterorhabditidae</taxon>
        <taxon>Heterorhabditis</taxon>
    </lineage>
</organism>
<accession>A0A1I7W6T1</accession>
<evidence type="ECO:0000256" key="1">
    <source>
        <dbReference type="SAM" id="Phobius"/>
    </source>
</evidence>
<sequence>MEGDSMDLNDEFNILLLTPFIMCQPHWCNLFYSPICFSFISVSVLFDISPSCLYFCAPPTKLDIYRTKGVNQILSYLGRNRQNNWCLPNTLDQDLIS</sequence>
<dbReference type="AlphaFoldDB" id="A0A1I7W6T1"/>
<keyword evidence="2" id="KW-1185">Reference proteome</keyword>
<proteinExistence type="predicted"/>
<reference evidence="3" key="1">
    <citation type="submission" date="2016-11" db="UniProtKB">
        <authorList>
            <consortium name="WormBaseParasite"/>
        </authorList>
    </citation>
    <scope>IDENTIFICATION</scope>
</reference>
<protein>
    <submittedName>
        <fullName evidence="3">Ovule protein</fullName>
    </submittedName>
</protein>
<dbReference type="Proteomes" id="UP000095283">
    <property type="component" value="Unplaced"/>
</dbReference>
<keyword evidence="1" id="KW-0472">Membrane</keyword>
<evidence type="ECO:0000313" key="3">
    <source>
        <dbReference type="WBParaSite" id="Hba_00319"/>
    </source>
</evidence>
<feature type="transmembrane region" description="Helical" evidence="1">
    <location>
        <begin position="31"/>
        <end position="56"/>
    </location>
</feature>
<name>A0A1I7W6T1_HETBA</name>
<keyword evidence="1" id="KW-1133">Transmembrane helix</keyword>
<keyword evidence="1" id="KW-0812">Transmembrane</keyword>